<sequence length="193" mass="21724">MYQIKELLPELLPLLPGCESPVALQAVRAAGREFARESGAYLAAHQEELSESVEAVCVAVPEDAVIFRINRVFCGKRMLAPRSYRLDPANHTRVLLDKPTGQKGEVIRVEYSMLPTPLCNAYAEEFFNRYWEAVKAKALAELFAMPQKPWSNGELSSYHRAAYLRFKAEAIEEMESAGKPLDQHCTITGARFF</sequence>
<dbReference type="AlphaFoldDB" id="A0A2U1AJQ5"/>
<keyword evidence="2" id="KW-1185">Reference proteome</keyword>
<protein>
    <submittedName>
        <fullName evidence="1">Uncharacterized protein</fullName>
    </submittedName>
</protein>
<evidence type="ECO:0000313" key="2">
    <source>
        <dbReference type="Proteomes" id="UP000245959"/>
    </source>
</evidence>
<dbReference type="Proteomes" id="UP000245959">
    <property type="component" value="Unassembled WGS sequence"/>
</dbReference>
<organism evidence="1 2">
    <name type="scientific">Victivallis vadensis</name>
    <dbReference type="NCBI Taxonomy" id="172901"/>
    <lineage>
        <taxon>Bacteria</taxon>
        <taxon>Pseudomonadati</taxon>
        <taxon>Lentisphaerota</taxon>
        <taxon>Lentisphaeria</taxon>
        <taxon>Victivallales</taxon>
        <taxon>Victivallaceae</taxon>
        <taxon>Victivallis</taxon>
    </lineage>
</organism>
<dbReference type="RefSeq" id="WP_116885495.1">
    <property type="nucleotide sequence ID" value="NZ_CABMMC010000001.1"/>
</dbReference>
<comment type="caution">
    <text evidence="1">The sequence shown here is derived from an EMBL/GenBank/DDBJ whole genome shotgun (WGS) entry which is preliminary data.</text>
</comment>
<evidence type="ECO:0000313" key="1">
    <source>
        <dbReference type="EMBL" id="PVY36643.1"/>
    </source>
</evidence>
<accession>A0A2U1AJQ5</accession>
<name>A0A2U1AJQ5_9BACT</name>
<dbReference type="GeneID" id="78296766"/>
<dbReference type="EMBL" id="QEKH01000034">
    <property type="protein sequence ID" value="PVY36643.1"/>
    <property type="molecule type" value="Genomic_DNA"/>
</dbReference>
<gene>
    <name evidence="1" type="ORF">C8D82_13450</name>
</gene>
<proteinExistence type="predicted"/>
<reference evidence="1 2" key="1">
    <citation type="submission" date="2018-04" db="EMBL/GenBank/DDBJ databases">
        <title>Genomic Encyclopedia of Type Strains, Phase IV (KMG-IV): sequencing the most valuable type-strain genomes for metagenomic binning, comparative biology and taxonomic classification.</title>
        <authorList>
            <person name="Goeker M."/>
        </authorList>
    </citation>
    <scope>NUCLEOTIDE SEQUENCE [LARGE SCALE GENOMIC DNA]</scope>
    <source>
        <strain evidence="1 2">DSM 14823</strain>
    </source>
</reference>